<dbReference type="Proteomes" id="UP000029665">
    <property type="component" value="Unassembled WGS sequence"/>
</dbReference>
<dbReference type="GO" id="GO:0000724">
    <property type="term" value="P:double-strand break repair via homologous recombination"/>
    <property type="evidence" value="ECO:0007669"/>
    <property type="project" value="TreeGrafter"/>
</dbReference>
<dbReference type="PROSITE" id="PS50162">
    <property type="entry name" value="RECA_2"/>
    <property type="match status" value="1"/>
</dbReference>
<dbReference type="InterPro" id="IPR020588">
    <property type="entry name" value="RecA_ATP-bd"/>
</dbReference>
<name>A0A060SHD2_PYCCI</name>
<organism evidence="4 5">
    <name type="scientific">Pycnoporus cinnabarinus</name>
    <name type="common">Cinnabar-red polypore</name>
    <name type="synonym">Trametes cinnabarina</name>
    <dbReference type="NCBI Taxonomy" id="5643"/>
    <lineage>
        <taxon>Eukaryota</taxon>
        <taxon>Fungi</taxon>
        <taxon>Dikarya</taxon>
        <taxon>Basidiomycota</taxon>
        <taxon>Agaricomycotina</taxon>
        <taxon>Agaricomycetes</taxon>
        <taxon>Polyporales</taxon>
        <taxon>Polyporaceae</taxon>
        <taxon>Trametes</taxon>
    </lineage>
</organism>
<dbReference type="InterPro" id="IPR051988">
    <property type="entry name" value="HRR_RAD51_Paralog"/>
</dbReference>
<keyword evidence="5" id="KW-1185">Reference proteome</keyword>
<evidence type="ECO:0000313" key="4">
    <source>
        <dbReference type="EMBL" id="CDO71803.1"/>
    </source>
</evidence>
<dbReference type="InterPro" id="IPR027417">
    <property type="entry name" value="P-loop_NTPase"/>
</dbReference>
<evidence type="ECO:0000313" key="5">
    <source>
        <dbReference type="Proteomes" id="UP000029665"/>
    </source>
</evidence>
<feature type="domain" description="RecA family profile 1" evidence="3">
    <location>
        <begin position="118"/>
        <end position="293"/>
    </location>
</feature>
<protein>
    <recommendedName>
        <fullName evidence="3">RecA family profile 1 domain-containing protein</fullName>
    </recommendedName>
</protein>
<keyword evidence="2" id="KW-0539">Nucleus</keyword>
<dbReference type="GO" id="GO:0140664">
    <property type="term" value="F:ATP-dependent DNA damage sensor activity"/>
    <property type="evidence" value="ECO:0007669"/>
    <property type="project" value="InterPro"/>
</dbReference>
<dbReference type="GO" id="GO:0000723">
    <property type="term" value="P:telomere maintenance"/>
    <property type="evidence" value="ECO:0007669"/>
    <property type="project" value="TreeGrafter"/>
</dbReference>
<evidence type="ECO:0000256" key="1">
    <source>
        <dbReference type="ARBA" id="ARBA00004123"/>
    </source>
</evidence>
<dbReference type="InterPro" id="IPR013632">
    <property type="entry name" value="Rad51_C"/>
</dbReference>
<evidence type="ECO:0000256" key="2">
    <source>
        <dbReference type="ARBA" id="ARBA00023242"/>
    </source>
</evidence>
<comment type="subcellular location">
    <subcellularLocation>
        <location evidence="1">Nucleus</location>
    </subcellularLocation>
</comment>
<dbReference type="SUPFAM" id="SSF52540">
    <property type="entry name" value="P-loop containing nucleoside triphosphate hydrolases"/>
    <property type="match status" value="1"/>
</dbReference>
<dbReference type="GO" id="GO:0005657">
    <property type="term" value="C:replication fork"/>
    <property type="evidence" value="ECO:0007669"/>
    <property type="project" value="TreeGrafter"/>
</dbReference>
<dbReference type="GO" id="GO:0033063">
    <property type="term" value="C:Rad51B-Rad51C-Rad51D-XRCC2 complex"/>
    <property type="evidence" value="ECO:0007669"/>
    <property type="project" value="TreeGrafter"/>
</dbReference>
<dbReference type="GO" id="GO:0005815">
    <property type="term" value="C:microtubule organizing center"/>
    <property type="evidence" value="ECO:0007669"/>
    <property type="project" value="TreeGrafter"/>
</dbReference>
<reference evidence="4" key="1">
    <citation type="submission" date="2014-01" db="EMBL/GenBank/DDBJ databases">
        <title>The genome of the white-rot fungus Pycnoporus cinnabarinus: a basidiomycete model with a versatile arsenal for lignocellulosic biomass breakdown.</title>
        <authorList>
            <person name="Levasseur A."/>
            <person name="Lomascolo A."/>
            <person name="Ruiz-Duenas F.J."/>
            <person name="Uzan E."/>
            <person name="Piumi F."/>
            <person name="Kues U."/>
            <person name="Ram A.F.J."/>
            <person name="Murat C."/>
            <person name="Haon M."/>
            <person name="Benoit I."/>
            <person name="Arfi Y."/>
            <person name="Chevret D."/>
            <person name="Drula E."/>
            <person name="Kwon M.J."/>
            <person name="Gouret P."/>
            <person name="Lesage-Meessen L."/>
            <person name="Lombard V."/>
            <person name="Mariette J."/>
            <person name="Noirot C."/>
            <person name="Park J."/>
            <person name="Patyshakuliyeva A."/>
            <person name="Wieneger R.A.B."/>
            <person name="Wosten H.A.B."/>
            <person name="Martin F."/>
            <person name="Coutinho P.M."/>
            <person name="de Vries R."/>
            <person name="Martinez A.T."/>
            <person name="Klopp C."/>
            <person name="Pontarotti P."/>
            <person name="Henrissat B."/>
            <person name="Record E."/>
        </authorList>
    </citation>
    <scope>NUCLEOTIDE SEQUENCE [LARGE SCALE GENOMIC DNA]</scope>
    <source>
        <strain evidence="4">BRFM137</strain>
    </source>
</reference>
<dbReference type="GO" id="GO:0005524">
    <property type="term" value="F:ATP binding"/>
    <property type="evidence" value="ECO:0007669"/>
    <property type="project" value="InterPro"/>
</dbReference>
<dbReference type="AlphaFoldDB" id="A0A060SHD2"/>
<dbReference type="OrthoDB" id="336321at2759"/>
<gene>
    <name evidence="4" type="ORF">BN946_scf184939.g27</name>
</gene>
<dbReference type="PANTHER" id="PTHR46457:SF1">
    <property type="entry name" value="DNA REPAIR PROTEIN RAD51 HOMOLOG 4"/>
    <property type="match status" value="1"/>
</dbReference>
<dbReference type="GO" id="GO:0003697">
    <property type="term" value="F:single-stranded DNA binding"/>
    <property type="evidence" value="ECO:0007669"/>
    <property type="project" value="TreeGrafter"/>
</dbReference>
<proteinExistence type="predicted"/>
<dbReference type="GO" id="GO:0000400">
    <property type="term" value="F:four-way junction DNA binding"/>
    <property type="evidence" value="ECO:0007669"/>
    <property type="project" value="TreeGrafter"/>
</dbReference>
<accession>A0A060SHD2</accession>
<comment type="caution">
    <text evidence="4">The sequence shown here is derived from an EMBL/GenBank/DDBJ whole genome shotgun (WGS) entry which is preliminary data.</text>
</comment>
<dbReference type="Pfam" id="PF08423">
    <property type="entry name" value="Rad51"/>
    <property type="match status" value="1"/>
</dbReference>
<dbReference type="Gene3D" id="3.40.50.300">
    <property type="entry name" value="P-loop containing nucleotide triphosphate hydrolases"/>
    <property type="match status" value="1"/>
</dbReference>
<dbReference type="PANTHER" id="PTHR46457">
    <property type="entry name" value="DNA REPAIR PROTEIN RAD51 HOMOLOG 4"/>
    <property type="match status" value="1"/>
</dbReference>
<dbReference type="GO" id="GO:0007131">
    <property type="term" value="P:reciprocal meiotic recombination"/>
    <property type="evidence" value="ECO:0007669"/>
    <property type="project" value="TreeGrafter"/>
</dbReference>
<evidence type="ECO:0000259" key="3">
    <source>
        <dbReference type="PROSITE" id="PS50162"/>
    </source>
</evidence>
<dbReference type="GO" id="GO:0042148">
    <property type="term" value="P:DNA strand invasion"/>
    <property type="evidence" value="ECO:0007669"/>
    <property type="project" value="TreeGrafter"/>
</dbReference>
<sequence length="369" mass="40624">MLCALSIGKVCYFDHNDDHPPARPQPTQDTNSMHLQQLSPPLREDFVQALQDIGVWSDTDLLLANEPTTIFGRLPPELGITLLEYRQAVVKVAELASAPPAYGDRLLESENRRYEDIHSDDMLVGVPEVDALLGGFSAPRVVELSGDKGSGKTALALQLVLRHLANVGNSSVLWIDSSGEFAPERAALMLDQITGEYSASAPERLQVSLAFDIEAVHEVLESLRQTMSPRDESAYTEHPTTRCIVIDSITPLLGPMLSATSSQGHAIMTTFMRQLRAFADSFCLTVIVINNSTKMLPRNPDAVFETTRKPALGPSFTFMTDATLWLSRRPEGESTDDGESSVHVAEVLRSRISVFSVMARYSQWLIRGL</sequence>
<dbReference type="OMA" id="CGETREL"/>
<dbReference type="EMBL" id="CCBP010000107">
    <property type="protein sequence ID" value="CDO71803.1"/>
    <property type="molecule type" value="Genomic_DNA"/>
</dbReference>
<dbReference type="STRING" id="5643.A0A060SHD2"/>
<dbReference type="HOGENOM" id="CLU_048777_0_0_1"/>